<dbReference type="Pfam" id="PF15057">
    <property type="entry name" value="DUF4537"/>
    <property type="match status" value="1"/>
</dbReference>
<dbReference type="PANTHER" id="PTHR46785">
    <property type="entry name" value="VON WILLEBRAND FACTOR A DOMAIN-CONTAINING PROTEIN 3B"/>
    <property type="match status" value="1"/>
</dbReference>
<evidence type="ECO:0000313" key="2">
    <source>
        <dbReference type="EMBL" id="RMZ97914.1"/>
    </source>
</evidence>
<dbReference type="AlphaFoldDB" id="A0A3M7PGS6"/>
<dbReference type="OrthoDB" id="10021393at2759"/>
<keyword evidence="3" id="KW-1185">Reference proteome</keyword>
<dbReference type="PANTHER" id="PTHR46785:SF1">
    <property type="entry name" value="VON WILLEBRAND FACTOR A DOMAIN-CONTAINING PROTEIN 3B"/>
    <property type="match status" value="1"/>
</dbReference>
<evidence type="ECO:0000259" key="1">
    <source>
        <dbReference type="Pfam" id="PF15057"/>
    </source>
</evidence>
<sequence>MFLNPFSQINKSAPIRKFMNQQKKNKDLARGDRIIARNEMFGYYFSARVSKVFDSQYASIKFEDGTRNSNISIKYLIKCTDTFSHLQVGDHVMAKVLNEFDKLCWVPGVIQSSDSYASKKYYVVLYFNGLEGDNIRTELIKISRQKYAEI</sequence>
<feature type="domain" description="DUF4537" evidence="1">
    <location>
        <begin position="31"/>
        <end position="149"/>
    </location>
</feature>
<reference evidence="2 3" key="1">
    <citation type="journal article" date="2018" name="Sci. Rep.">
        <title>Genomic signatures of local adaptation to the degree of environmental predictability in rotifers.</title>
        <authorList>
            <person name="Franch-Gras L."/>
            <person name="Hahn C."/>
            <person name="Garcia-Roger E.M."/>
            <person name="Carmona M.J."/>
            <person name="Serra M."/>
            <person name="Gomez A."/>
        </authorList>
    </citation>
    <scope>NUCLEOTIDE SEQUENCE [LARGE SCALE GENOMIC DNA]</scope>
    <source>
        <strain evidence="2">HYR1</strain>
    </source>
</reference>
<name>A0A3M7PGS6_BRAPC</name>
<proteinExistence type="predicted"/>
<feature type="non-terminal residue" evidence="2">
    <location>
        <position position="150"/>
    </location>
</feature>
<dbReference type="Gene3D" id="2.30.30.140">
    <property type="match status" value="1"/>
</dbReference>
<protein>
    <submittedName>
        <fullName evidence="2">von Willebrand factor A domain-containing 3B</fullName>
    </submittedName>
</protein>
<comment type="caution">
    <text evidence="2">The sequence shown here is derived from an EMBL/GenBank/DDBJ whole genome shotgun (WGS) entry which is preliminary data.</text>
</comment>
<organism evidence="2 3">
    <name type="scientific">Brachionus plicatilis</name>
    <name type="common">Marine rotifer</name>
    <name type="synonym">Brachionus muelleri</name>
    <dbReference type="NCBI Taxonomy" id="10195"/>
    <lineage>
        <taxon>Eukaryota</taxon>
        <taxon>Metazoa</taxon>
        <taxon>Spiralia</taxon>
        <taxon>Gnathifera</taxon>
        <taxon>Rotifera</taxon>
        <taxon>Eurotatoria</taxon>
        <taxon>Monogononta</taxon>
        <taxon>Pseudotrocha</taxon>
        <taxon>Ploima</taxon>
        <taxon>Brachionidae</taxon>
        <taxon>Brachionus</taxon>
    </lineage>
</organism>
<dbReference type="STRING" id="10195.A0A3M7PGS6"/>
<accession>A0A3M7PGS6</accession>
<gene>
    <name evidence="2" type="ORF">BpHYR1_003863</name>
</gene>
<dbReference type="EMBL" id="REGN01011108">
    <property type="protein sequence ID" value="RMZ97914.1"/>
    <property type="molecule type" value="Genomic_DNA"/>
</dbReference>
<dbReference type="Proteomes" id="UP000276133">
    <property type="component" value="Unassembled WGS sequence"/>
</dbReference>
<evidence type="ECO:0000313" key="3">
    <source>
        <dbReference type="Proteomes" id="UP000276133"/>
    </source>
</evidence>
<dbReference type="InterPro" id="IPR032770">
    <property type="entry name" value="DUF4537"/>
</dbReference>